<dbReference type="GO" id="GO:0006950">
    <property type="term" value="P:response to stress"/>
    <property type="evidence" value="ECO:0007669"/>
    <property type="project" value="UniProtKB-ARBA"/>
</dbReference>
<comment type="similarity">
    <text evidence="7">Belongs to the DNA photolyase family.</text>
</comment>
<dbReference type="SUPFAM" id="SSF48173">
    <property type="entry name" value="Cryptochrome/photolyase FAD-binding domain"/>
    <property type="match status" value="1"/>
</dbReference>
<dbReference type="Gene3D" id="1.25.40.80">
    <property type="match status" value="1"/>
</dbReference>
<dbReference type="PANTHER" id="PTHR11455">
    <property type="entry name" value="CRYPTOCHROME"/>
    <property type="match status" value="1"/>
</dbReference>
<dbReference type="Pfam" id="PF03441">
    <property type="entry name" value="FAD_binding_7"/>
    <property type="match status" value="1"/>
</dbReference>
<keyword evidence="3 5" id="KW-0274">FAD</keyword>
<evidence type="ECO:0000256" key="5">
    <source>
        <dbReference type="PIRSR" id="PIRSR602081-1"/>
    </source>
</evidence>
<dbReference type="GO" id="GO:0006139">
    <property type="term" value="P:nucleobase-containing compound metabolic process"/>
    <property type="evidence" value="ECO:0007669"/>
    <property type="project" value="UniProtKB-ARBA"/>
</dbReference>
<sequence>MKINIVWLRRDLRLEDNTAIYNAINPDFPTLLLFIFDSQIIDDLERDDPRVNFIYDELEKINTEIKKADSGVLLQKGKPNEIFEKLNADYDINKVFWNHDYEPYAINRDQEITTFLEKHGIASESFKDQVIFEGNDVLKDDGKPYTVFSPFKRKWLKKFTRQHSQELTYSLEELNLLKTDFEFSLKDDIGIQPSEIKVLPYHLDIVEDYENIRDKPSINGTSLLSPHLRFGTVSVRKIVNYALDRSETFLSELIWREFFMQILYHFPNTVSSNFKPKYDTVKWRNNEAEFEKWCKGETGYPIVDAGMKELNTTGYMHNRVRMIVASFLCKHLLIDWRWGEAYFAKKLLDFELSSNVGNWQWAASTGCDAVPYFRIFNPTSQVKKFDPKMDYIRKWCPEFQSLTYPQPIVEHSYARERALDTYKTALS</sequence>
<dbReference type="InterPro" id="IPR002081">
    <property type="entry name" value="Cryptochrome/DNA_photolyase_1"/>
</dbReference>
<dbReference type="PROSITE" id="PS00691">
    <property type="entry name" value="DNA_PHOTOLYASES_1_2"/>
    <property type="match status" value="1"/>
</dbReference>
<dbReference type="InterPro" id="IPR036134">
    <property type="entry name" value="Crypto/Photolyase_FAD-like_sf"/>
</dbReference>
<feature type="domain" description="Photolyase/cryptochrome alpha/beta" evidence="8">
    <location>
        <begin position="2"/>
        <end position="131"/>
    </location>
</feature>
<dbReference type="RefSeq" id="WP_109621484.1">
    <property type="nucleotide sequence ID" value="NZ_QGDO01000007.1"/>
</dbReference>
<feature type="binding site" evidence="5">
    <location>
        <position position="209"/>
    </location>
    <ligand>
        <name>FAD</name>
        <dbReference type="ChEBI" id="CHEBI:57692"/>
    </ligand>
</feature>
<dbReference type="InterPro" id="IPR005101">
    <property type="entry name" value="Cryptochr/Photolyase_FAD-bd"/>
</dbReference>
<feature type="site" description="Electron transfer via tryptophanyl radical" evidence="6">
    <location>
        <position position="283"/>
    </location>
</feature>
<reference evidence="9 10" key="1">
    <citation type="submission" date="2018-03" db="EMBL/GenBank/DDBJ databases">
        <title>Genomic Encyclopedia of Archaeal and Bacterial Type Strains, Phase II (KMG-II): from individual species to whole genera.</title>
        <authorList>
            <person name="Goeker M."/>
        </authorList>
    </citation>
    <scope>NUCLEOTIDE SEQUENCE [LARGE SCALE GENOMIC DNA]</scope>
    <source>
        <strain evidence="9 10">DSM 28229</strain>
    </source>
</reference>
<comment type="cofactor">
    <cofactor evidence="5">
        <name>FAD</name>
        <dbReference type="ChEBI" id="CHEBI:57692"/>
    </cofactor>
    <text evidence="5">Binds 1 FAD per subunit.</text>
</comment>
<comment type="caution">
    <text evidence="9">The sequence shown here is derived from an EMBL/GenBank/DDBJ whole genome shotgun (WGS) entry which is preliminary data.</text>
</comment>
<evidence type="ECO:0000313" key="9">
    <source>
        <dbReference type="EMBL" id="PWJ38425.1"/>
    </source>
</evidence>
<dbReference type="PROSITE" id="PS51645">
    <property type="entry name" value="PHR_CRY_ALPHA_BETA"/>
    <property type="match status" value="1"/>
</dbReference>
<dbReference type="PANTHER" id="PTHR11455:SF9">
    <property type="entry name" value="CRYPTOCHROME CIRCADIAN CLOCK 5 ISOFORM X1"/>
    <property type="match status" value="1"/>
</dbReference>
<dbReference type="InterPro" id="IPR036155">
    <property type="entry name" value="Crypto/Photolyase_N_sf"/>
</dbReference>
<dbReference type="InterPro" id="IPR014729">
    <property type="entry name" value="Rossmann-like_a/b/a_fold"/>
</dbReference>
<dbReference type="InterPro" id="IPR006050">
    <property type="entry name" value="DNA_photolyase_N"/>
</dbReference>
<protein>
    <submittedName>
        <fullName evidence="9">Deoxyribodipyrimidine photo-lyase</fullName>
    </submittedName>
</protein>
<evidence type="ECO:0000256" key="4">
    <source>
        <dbReference type="ARBA" id="ARBA00022991"/>
    </source>
</evidence>
<dbReference type="SUPFAM" id="SSF52425">
    <property type="entry name" value="Cryptochrome/photolyase, N-terminal domain"/>
    <property type="match status" value="1"/>
</dbReference>
<dbReference type="GO" id="GO:0071949">
    <property type="term" value="F:FAD binding"/>
    <property type="evidence" value="ECO:0007669"/>
    <property type="project" value="TreeGrafter"/>
</dbReference>
<dbReference type="GO" id="GO:0003677">
    <property type="term" value="F:DNA binding"/>
    <property type="evidence" value="ECO:0007669"/>
    <property type="project" value="TreeGrafter"/>
</dbReference>
<feature type="binding site" evidence="5">
    <location>
        <begin position="221"/>
        <end position="225"/>
    </location>
    <ligand>
        <name>FAD</name>
        <dbReference type="ChEBI" id="CHEBI:57692"/>
    </ligand>
</feature>
<accession>A0A315Z6P4</accession>
<feature type="binding site" evidence="5">
    <location>
        <position position="249"/>
    </location>
    <ligand>
        <name>FAD</name>
        <dbReference type="ChEBI" id="CHEBI:57692"/>
    </ligand>
</feature>
<keyword evidence="2 5" id="KW-0285">Flavoprotein</keyword>
<dbReference type="Gene3D" id="3.40.50.620">
    <property type="entry name" value="HUPs"/>
    <property type="match status" value="1"/>
</dbReference>
<keyword evidence="4 7" id="KW-0157">Chromophore</keyword>
<proteinExistence type="inferred from homology"/>
<dbReference type="Pfam" id="PF00875">
    <property type="entry name" value="DNA_photolyase"/>
    <property type="match status" value="1"/>
</dbReference>
<dbReference type="Gene3D" id="1.10.579.10">
    <property type="entry name" value="DNA Cyclobutane Dipyrimidine Photolyase, subunit A, domain 3"/>
    <property type="match status" value="1"/>
</dbReference>
<feature type="site" description="Electron transfer via tryptophanyl radical" evidence="6">
    <location>
        <position position="336"/>
    </location>
</feature>
<keyword evidence="9" id="KW-0456">Lyase</keyword>
<evidence type="ECO:0000256" key="3">
    <source>
        <dbReference type="ARBA" id="ARBA00022827"/>
    </source>
</evidence>
<dbReference type="GO" id="GO:0003904">
    <property type="term" value="F:deoxyribodipyrimidine photo-lyase activity"/>
    <property type="evidence" value="ECO:0007669"/>
    <property type="project" value="TreeGrafter"/>
</dbReference>
<evidence type="ECO:0000256" key="2">
    <source>
        <dbReference type="ARBA" id="ARBA00022630"/>
    </source>
</evidence>
<feature type="binding site" evidence="5">
    <location>
        <begin position="252"/>
        <end position="259"/>
    </location>
    <ligand>
        <name>FAD</name>
        <dbReference type="ChEBI" id="CHEBI:57692"/>
    </ligand>
</feature>
<evidence type="ECO:0000256" key="1">
    <source>
        <dbReference type="ARBA" id="ARBA00001932"/>
    </source>
</evidence>
<gene>
    <name evidence="9" type="ORF">BC781_10715</name>
</gene>
<dbReference type="EMBL" id="QGDO01000007">
    <property type="protein sequence ID" value="PWJ38425.1"/>
    <property type="molecule type" value="Genomic_DNA"/>
</dbReference>
<dbReference type="PRINTS" id="PR00147">
    <property type="entry name" value="DNAPHOTLYASE"/>
</dbReference>
<dbReference type="OrthoDB" id="9772484at2"/>
<evidence type="ECO:0000256" key="7">
    <source>
        <dbReference type="RuleBase" id="RU004182"/>
    </source>
</evidence>
<organism evidence="9 10">
    <name type="scientific">Sediminitomix flava</name>
    <dbReference type="NCBI Taxonomy" id="379075"/>
    <lineage>
        <taxon>Bacteria</taxon>
        <taxon>Pseudomonadati</taxon>
        <taxon>Bacteroidota</taxon>
        <taxon>Cytophagia</taxon>
        <taxon>Cytophagales</taxon>
        <taxon>Flammeovirgaceae</taxon>
        <taxon>Sediminitomix</taxon>
    </lineage>
</organism>
<name>A0A315Z6P4_SEDFL</name>
<keyword evidence="10" id="KW-1185">Reference proteome</keyword>
<evidence type="ECO:0000259" key="8">
    <source>
        <dbReference type="PROSITE" id="PS51645"/>
    </source>
</evidence>
<evidence type="ECO:0000313" key="10">
    <source>
        <dbReference type="Proteomes" id="UP000245535"/>
    </source>
</evidence>
<comment type="cofactor">
    <cofactor evidence="1">
        <name>(6R)-5,10-methylene-5,6,7,8-tetrahydrofolate</name>
        <dbReference type="ChEBI" id="CHEBI:15636"/>
    </cofactor>
</comment>
<dbReference type="Proteomes" id="UP000245535">
    <property type="component" value="Unassembled WGS sequence"/>
</dbReference>
<evidence type="ECO:0000256" key="6">
    <source>
        <dbReference type="PIRSR" id="PIRSR602081-2"/>
    </source>
</evidence>
<dbReference type="AlphaFoldDB" id="A0A315Z6P4"/>
<dbReference type="InterPro" id="IPR018394">
    <property type="entry name" value="DNA_photolyase_1_CS_C"/>
</dbReference>
<feature type="site" description="Electron transfer via tryptophanyl radical" evidence="6">
    <location>
        <position position="359"/>
    </location>
</feature>